<dbReference type="RefSeq" id="WP_022790138.1">
    <property type="nucleotide sequence ID" value="NZ_CALCIP010000032.1"/>
</dbReference>
<dbReference type="EMBL" id="UHFX01000003">
    <property type="protein sequence ID" value="SUO04589.1"/>
    <property type="molecule type" value="Genomic_DNA"/>
</dbReference>
<keyword evidence="2" id="KW-0732">Signal</keyword>
<dbReference type="Gene3D" id="2.60.40.3050">
    <property type="match status" value="1"/>
</dbReference>
<dbReference type="InterPro" id="IPR022464">
    <property type="entry name" value="Strep_pil_isopept_link"/>
</dbReference>
<dbReference type="Proteomes" id="UP000260721">
    <property type="component" value="Unassembled WGS sequence"/>
</dbReference>
<proteinExistence type="predicted"/>
<name>A0A380LLA4_9FIRM</name>
<dbReference type="InterPro" id="IPR038174">
    <property type="entry name" value="Strep_pil_link_sf"/>
</dbReference>
<dbReference type="NCBIfam" id="TIGR03786">
    <property type="entry name" value="strep_pil_rpt"/>
    <property type="match status" value="1"/>
</dbReference>
<reference evidence="4 5" key="1">
    <citation type="submission" date="2018-06" db="EMBL/GenBank/DDBJ databases">
        <authorList>
            <consortium name="Pathogen Informatics"/>
            <person name="Doyle S."/>
        </authorList>
    </citation>
    <scope>NUCLEOTIDE SEQUENCE [LARGE SCALE GENOMIC DNA]</scope>
    <source>
        <strain evidence="4 5">NCTC11087</strain>
    </source>
</reference>
<dbReference type="AlphaFoldDB" id="A0A380LLA4"/>
<feature type="chain" id="PRO_5038230862" evidence="2">
    <location>
        <begin position="27"/>
        <end position="209"/>
    </location>
</feature>
<dbReference type="EMBL" id="QUSK01000018">
    <property type="protein sequence ID" value="RGD75953.1"/>
    <property type="molecule type" value="Genomic_DNA"/>
</dbReference>
<dbReference type="OrthoDB" id="2193641at2"/>
<organism evidence="4 5">
    <name type="scientific">Faecalicoccus pleomorphus</name>
    <dbReference type="NCBI Taxonomy" id="1323"/>
    <lineage>
        <taxon>Bacteria</taxon>
        <taxon>Bacillati</taxon>
        <taxon>Bacillota</taxon>
        <taxon>Erysipelotrichia</taxon>
        <taxon>Erysipelotrichales</taxon>
        <taxon>Erysipelotrichaceae</taxon>
        <taxon>Faecalicoccus</taxon>
    </lineage>
</organism>
<dbReference type="GeneID" id="77462460"/>
<accession>A0A380LLA4</accession>
<keyword evidence="1" id="KW-0812">Transmembrane</keyword>
<feature type="transmembrane region" description="Helical" evidence="1">
    <location>
        <begin position="183"/>
        <end position="199"/>
    </location>
</feature>
<reference evidence="3 6" key="2">
    <citation type="submission" date="2018-08" db="EMBL/GenBank/DDBJ databases">
        <title>A genome reference for cultivated species of the human gut microbiota.</title>
        <authorList>
            <person name="Zou Y."/>
            <person name="Xue W."/>
            <person name="Luo G."/>
        </authorList>
    </citation>
    <scope>NUCLEOTIDE SEQUENCE [LARGE SCALE GENOMIC DNA]</scope>
    <source>
        <strain evidence="3 6">TF08-11</strain>
    </source>
</reference>
<dbReference type="STRING" id="1123313.GCA_000420345_01294"/>
<keyword evidence="5" id="KW-1185">Reference proteome</keyword>
<evidence type="ECO:0000313" key="3">
    <source>
        <dbReference type="EMBL" id="RGD75953.1"/>
    </source>
</evidence>
<feature type="signal peptide" evidence="2">
    <location>
        <begin position="1"/>
        <end position="26"/>
    </location>
</feature>
<gene>
    <name evidence="3" type="ORF">DXC78_08515</name>
    <name evidence="4" type="ORF">NCTC11087_01510</name>
</gene>
<keyword evidence="1" id="KW-0472">Membrane</keyword>
<dbReference type="Proteomes" id="UP000255523">
    <property type="component" value="Unassembled WGS sequence"/>
</dbReference>
<sequence length="209" mass="23983">MIMFLKKKHFIVFGFLFCIFCFSLFAQPLQALETVKTKLDIELAVDGKYPDLLPKDTYEFILEKESGGTYKIVQMVSIVATKEGKASIENILIENAGEHHYRLYQKAGSNQDMSYDPTVYDITVYAFYNSNQELVCDAVAYKEGDTQKVSNFAFTNQMNHQNVVDVSEKKDKTDTSTRTNEQMYAMLCTSMIVLMVVLYRRSRRETNGS</sequence>
<evidence type="ECO:0000313" key="6">
    <source>
        <dbReference type="Proteomes" id="UP000260721"/>
    </source>
</evidence>
<evidence type="ECO:0000256" key="1">
    <source>
        <dbReference type="SAM" id="Phobius"/>
    </source>
</evidence>
<evidence type="ECO:0000313" key="5">
    <source>
        <dbReference type="Proteomes" id="UP000255523"/>
    </source>
</evidence>
<protein>
    <submittedName>
        <fullName evidence="4">LPXTG-motif cell wall anchor domain-containing protein</fullName>
    </submittedName>
</protein>
<evidence type="ECO:0000313" key="4">
    <source>
        <dbReference type="EMBL" id="SUO04589.1"/>
    </source>
</evidence>
<keyword evidence="1" id="KW-1133">Transmembrane helix</keyword>
<evidence type="ECO:0000256" key="2">
    <source>
        <dbReference type="SAM" id="SignalP"/>
    </source>
</evidence>